<dbReference type="InterPro" id="IPR049730">
    <property type="entry name" value="SNF2/RAD54-like_C"/>
</dbReference>
<dbReference type="Gene3D" id="3.40.50.300">
    <property type="entry name" value="P-loop containing nucleotide triphosphate hydrolases"/>
    <property type="match status" value="1"/>
</dbReference>
<dbReference type="Pfam" id="PF14619">
    <property type="entry name" value="SnAC"/>
    <property type="match status" value="1"/>
</dbReference>
<dbReference type="InterPro" id="IPR011992">
    <property type="entry name" value="EF-hand-dom_pair"/>
</dbReference>
<dbReference type="InterPro" id="IPR029295">
    <property type="entry name" value="SnAC"/>
</dbReference>
<dbReference type="InterPro" id="IPR018247">
    <property type="entry name" value="EF_Hand_1_Ca_BS"/>
</dbReference>
<feature type="compositionally biased region" description="Basic and acidic residues" evidence="5">
    <location>
        <begin position="358"/>
        <end position="370"/>
    </location>
</feature>
<evidence type="ECO:0000313" key="10">
    <source>
        <dbReference type="Proteomes" id="UP001497522"/>
    </source>
</evidence>
<dbReference type="Pfam" id="PF00176">
    <property type="entry name" value="SNF2-rel_dom"/>
    <property type="match status" value="1"/>
</dbReference>
<evidence type="ECO:0000256" key="2">
    <source>
        <dbReference type="ARBA" id="ARBA00022801"/>
    </source>
</evidence>
<feature type="region of interest" description="Disordered" evidence="5">
    <location>
        <begin position="348"/>
        <end position="389"/>
    </location>
</feature>
<feature type="region of interest" description="Disordered" evidence="5">
    <location>
        <begin position="274"/>
        <end position="299"/>
    </location>
</feature>
<comment type="subcellular location">
    <subcellularLocation>
        <location evidence="1">Nucleus</location>
    </subcellularLocation>
</comment>
<dbReference type="InterPro" id="IPR027417">
    <property type="entry name" value="P-loop_NTPase"/>
</dbReference>
<feature type="region of interest" description="Disordered" evidence="5">
    <location>
        <begin position="986"/>
        <end position="1009"/>
    </location>
</feature>
<dbReference type="SMART" id="SM01314">
    <property type="entry name" value="SnAC"/>
    <property type="match status" value="1"/>
</dbReference>
<dbReference type="PROSITE" id="PS51192">
    <property type="entry name" value="HELICASE_ATP_BIND_1"/>
    <property type="match status" value="1"/>
</dbReference>
<dbReference type="Pfam" id="PF00271">
    <property type="entry name" value="Helicase_C"/>
    <property type="match status" value="1"/>
</dbReference>
<dbReference type="CDD" id="cd18793">
    <property type="entry name" value="SF2_C_SNF"/>
    <property type="match status" value="1"/>
</dbReference>
<dbReference type="Gene3D" id="3.40.50.10810">
    <property type="entry name" value="Tandem AAA-ATPase domain"/>
    <property type="match status" value="1"/>
</dbReference>
<feature type="region of interest" description="Disordered" evidence="5">
    <location>
        <begin position="1026"/>
        <end position="1046"/>
    </location>
</feature>
<keyword evidence="4" id="KW-0539">Nucleus</keyword>
<evidence type="ECO:0000256" key="1">
    <source>
        <dbReference type="ARBA" id="ARBA00004123"/>
    </source>
</evidence>
<keyword evidence="3" id="KW-0106">Calcium</keyword>
<evidence type="ECO:0000256" key="4">
    <source>
        <dbReference type="ARBA" id="ARBA00023242"/>
    </source>
</evidence>
<evidence type="ECO:0000259" key="6">
    <source>
        <dbReference type="PROSITE" id="PS50222"/>
    </source>
</evidence>
<dbReference type="PROSITE" id="PS00018">
    <property type="entry name" value="EF_HAND_1"/>
    <property type="match status" value="2"/>
</dbReference>
<accession>A0ABP1AZF3</accession>
<evidence type="ECO:0000259" key="8">
    <source>
        <dbReference type="PROSITE" id="PS51194"/>
    </source>
</evidence>
<feature type="compositionally biased region" description="Basic and acidic residues" evidence="5">
    <location>
        <begin position="225"/>
        <end position="250"/>
    </location>
</feature>
<dbReference type="InterPro" id="IPR014001">
    <property type="entry name" value="Helicase_ATP-bd"/>
</dbReference>
<dbReference type="PANTHER" id="PTHR10799">
    <property type="entry name" value="SNF2/RAD54 HELICASE FAMILY"/>
    <property type="match status" value="1"/>
</dbReference>
<feature type="domain" description="Helicase C-terminal" evidence="8">
    <location>
        <begin position="756"/>
        <end position="923"/>
    </location>
</feature>
<evidence type="ECO:0000256" key="3">
    <source>
        <dbReference type="ARBA" id="ARBA00022837"/>
    </source>
</evidence>
<protein>
    <submittedName>
        <fullName evidence="9">Uncharacterized protein</fullName>
    </submittedName>
</protein>
<keyword evidence="10" id="KW-1185">Reference proteome</keyword>
<dbReference type="PROSITE" id="PS51194">
    <property type="entry name" value="HELICASE_CTER"/>
    <property type="match status" value="1"/>
</dbReference>
<evidence type="ECO:0000259" key="7">
    <source>
        <dbReference type="PROSITE" id="PS51192"/>
    </source>
</evidence>
<dbReference type="Gene3D" id="1.10.238.10">
    <property type="entry name" value="EF-hand"/>
    <property type="match status" value="1"/>
</dbReference>
<dbReference type="InterPro" id="IPR002048">
    <property type="entry name" value="EF_hand_dom"/>
</dbReference>
<name>A0ABP1AZF3_9BRYO</name>
<dbReference type="InterPro" id="IPR038718">
    <property type="entry name" value="SNF2-like_sf"/>
</dbReference>
<dbReference type="EMBL" id="OZ023718">
    <property type="protein sequence ID" value="CAK9867871.1"/>
    <property type="molecule type" value="Genomic_DNA"/>
</dbReference>
<dbReference type="SMART" id="SM00487">
    <property type="entry name" value="DEXDc"/>
    <property type="match status" value="1"/>
</dbReference>
<organism evidence="9 10">
    <name type="scientific">Sphagnum jensenii</name>
    <dbReference type="NCBI Taxonomy" id="128206"/>
    <lineage>
        <taxon>Eukaryota</taxon>
        <taxon>Viridiplantae</taxon>
        <taxon>Streptophyta</taxon>
        <taxon>Embryophyta</taxon>
        <taxon>Bryophyta</taxon>
        <taxon>Sphagnophytina</taxon>
        <taxon>Sphagnopsida</taxon>
        <taxon>Sphagnales</taxon>
        <taxon>Sphagnaceae</taxon>
        <taxon>Sphagnum</taxon>
    </lineage>
</organism>
<keyword evidence="2" id="KW-0378">Hydrolase</keyword>
<dbReference type="PROSITE" id="PS50222">
    <property type="entry name" value="EF_HAND_2"/>
    <property type="match status" value="2"/>
</dbReference>
<evidence type="ECO:0000256" key="5">
    <source>
        <dbReference type="SAM" id="MobiDB-lite"/>
    </source>
</evidence>
<dbReference type="Proteomes" id="UP001497522">
    <property type="component" value="Chromosome 17"/>
</dbReference>
<feature type="domain" description="EF-hand" evidence="6">
    <location>
        <begin position="1069"/>
        <end position="1104"/>
    </location>
</feature>
<reference evidence="9" key="1">
    <citation type="submission" date="2024-03" db="EMBL/GenBank/DDBJ databases">
        <authorList>
            <consortium name="ELIXIR-Norway"/>
            <consortium name="Elixir Norway"/>
        </authorList>
    </citation>
    <scope>NUCLEOTIDE SEQUENCE</scope>
</reference>
<sequence>MQQQQETEKQHPGYPEKQLQEMKLLLNVLSLVSRSVPVPNQLIEKVSSIALNGAAHNLKEEEEEEQHDCLQMPPPPADQSGDCCVVGTTTSWQLLAEFEEAMAEQQSRYKSAALLRREQKDRIQRRLTQRSRELQEDSPLYADEKVRQRNLVEQQSLKLMHLQQKVRNDVVAELYLQQTCTDPRTHLFDWGLMRIRRRGISSSHFGGPLYAAAAGVSQLSGPHATEADERLRRKREAERQRRLEEEERVRETTRKRKFFNELLNVSREYLLQSQATSKRRKQRNDGIQAWHGKQRQRATRAERLRFQALKSDDQEAYMRLVEESKNERLTTLLSRTDDLLQRLGAMVQQQKNAEPEDTFTKKDKVQRERGSTTGGVHPPPKDAAANAKDTQNNTEIVDMVAVGAAAKKRDLLEGQRQYNSAVHSIEEIVSMQPAMLVGGQLRQYQIEGLQWMLSLYNNNLNGILADEMGLGKTIQTIALLAYLLENKGVAGPHIIIAPKAVLPNWAHELTTWAPSLMVVLYDGRAEERRLLREEHGNDSKFNVLVTHYDLIMRDKAFLKKIRWHYMIVDEGHRLKNHDCMLSRTLVSGYHIRRRLLLTGTPIQNSLQELWSLLNFLLPAIFNSSENFEDWFNAPFTDRSEVSLTEEEQLLVIRRLHQVIRPFLLRRKKAEVEKFLPSKTQVILKCDLSAWQRLYYRQIVESGRVGLDSGTGKSRGLLNTAMQLRKCCNHPYLFLEGRDYDPLHSDELIRSSGKFELLDRLLPKLLITGHRVLLFSQMTRLMDILEDYLELHGFKYLRLDGTTKTEDRGTLLQQFNAPESPIFIFLLSTRAGGLGLNLQTADTVILFDSDWNPQMDQQAEDRAHRIGQKKEVRVFVLVSVGSIEEEILLRAKSKMGIDAKVIQAGLFNTTSTAQERRDMLEEIMKRGTDALGTDVPSEREINRLSARGDDEFQIFEEMDEERQQKEGYCSRLLQEHEVPDWVFLNDPGGGNDDSHHHDSGGQITGKRSRKEVVYTDTLSETQWVKAIEQGTDTDRESARARRRKGTRAMATTNAFMDGKSLKAFVENDKSWKAYVDEKFATLDKSHTGKLTHTELQPAIAAVGNALGLPPMGESPETDHIYTEMFSEFGSGGEGISKERFGIVMRDILLGLGDGLEREPVAISALDGTKLQQFGNSAEFEVDAITAFSTLDTDMKGSLPASAIKTAMQRLSVDQGMPPQTDVSVSEQIQKAFKMAGIQGDQSLNQYDFVEVYRKAVLALAECLKGSPLTVAHTEKTFDGSSITALLKDKPALDAALNEAWQAMPRSSGGTVPKQYLRVGLDILAPYAGLPPVGAVEEMDNVVNEAFTVLDADAGGSVDRQDFDKSLLEVIGSIMLQLSGKPIGVQSSGIVPPQRATSGIMPF</sequence>
<dbReference type="SUPFAM" id="SSF47473">
    <property type="entry name" value="EF-hand"/>
    <property type="match status" value="1"/>
</dbReference>
<gene>
    <name evidence="9" type="ORF">CSSPJE1EN2_LOCUS10866</name>
</gene>
<dbReference type="InterPro" id="IPR000330">
    <property type="entry name" value="SNF2_N"/>
</dbReference>
<dbReference type="SMART" id="SM00490">
    <property type="entry name" value="HELICc"/>
    <property type="match status" value="1"/>
</dbReference>
<feature type="domain" description="Helicase ATP-binding" evidence="7">
    <location>
        <begin position="453"/>
        <end position="619"/>
    </location>
</feature>
<dbReference type="SUPFAM" id="SSF52540">
    <property type="entry name" value="P-loop containing nucleoside triphosphate hydrolases"/>
    <property type="match status" value="2"/>
</dbReference>
<evidence type="ECO:0000313" key="9">
    <source>
        <dbReference type="EMBL" id="CAK9867871.1"/>
    </source>
</evidence>
<feature type="region of interest" description="Disordered" evidence="5">
    <location>
        <begin position="220"/>
        <end position="250"/>
    </location>
</feature>
<dbReference type="InterPro" id="IPR001650">
    <property type="entry name" value="Helicase_C-like"/>
</dbReference>
<feature type="domain" description="EF-hand" evidence="6">
    <location>
        <begin position="1336"/>
        <end position="1371"/>
    </location>
</feature>
<proteinExistence type="predicted"/>
<dbReference type="SMART" id="SM00054">
    <property type="entry name" value="EFh"/>
    <property type="match status" value="4"/>
</dbReference>